<feature type="region of interest" description="Disordered" evidence="1">
    <location>
        <begin position="97"/>
        <end position="126"/>
    </location>
</feature>
<dbReference type="AlphaFoldDB" id="A0A5B0LRQ6"/>
<reference evidence="2 3" key="1">
    <citation type="submission" date="2019-05" db="EMBL/GenBank/DDBJ databases">
        <title>Emergence of the Ug99 lineage of the wheat stem rust pathogen through somatic hybridization.</title>
        <authorList>
            <person name="Li F."/>
            <person name="Upadhyaya N.M."/>
            <person name="Sperschneider J."/>
            <person name="Matny O."/>
            <person name="Nguyen-Phuc H."/>
            <person name="Mago R."/>
            <person name="Raley C."/>
            <person name="Miller M.E."/>
            <person name="Silverstein K.A.T."/>
            <person name="Henningsen E."/>
            <person name="Hirsch C.D."/>
            <person name="Visser B."/>
            <person name="Pretorius Z.A."/>
            <person name="Steffenson B.J."/>
            <person name="Schwessinger B."/>
            <person name="Dodds P.N."/>
            <person name="Figueroa M."/>
        </authorList>
    </citation>
    <scope>NUCLEOTIDE SEQUENCE [LARGE SCALE GENOMIC DNA]</scope>
    <source>
        <strain evidence="2 3">Ug99</strain>
    </source>
</reference>
<evidence type="ECO:0000256" key="1">
    <source>
        <dbReference type="SAM" id="MobiDB-lite"/>
    </source>
</evidence>
<evidence type="ECO:0000313" key="3">
    <source>
        <dbReference type="Proteomes" id="UP000325313"/>
    </source>
</evidence>
<dbReference type="Proteomes" id="UP000325313">
    <property type="component" value="Unassembled WGS sequence"/>
</dbReference>
<comment type="caution">
    <text evidence="2">The sequence shown here is derived from an EMBL/GenBank/DDBJ whole genome shotgun (WGS) entry which is preliminary data.</text>
</comment>
<dbReference type="EMBL" id="VDEP01000509">
    <property type="protein sequence ID" value="KAA1066806.1"/>
    <property type="molecule type" value="Genomic_DNA"/>
</dbReference>
<evidence type="ECO:0000313" key="2">
    <source>
        <dbReference type="EMBL" id="KAA1066806.1"/>
    </source>
</evidence>
<proteinExistence type="predicted"/>
<accession>A0A5B0LRQ6</accession>
<sequence length="126" mass="14434">MMKEYLTVDQSPSKVQRRDTKWVLRVEVQRIGAWPKCGKCAENFRADLESADIRTERYRAVQTKMAVQYRVQSYRSIRIGMDLFGLVSSVGWGRSSVQRGGSHFAPPQSRRFGRLGARHRDDTGGL</sequence>
<gene>
    <name evidence="2" type="ORF">PGTUg99_026849</name>
</gene>
<protein>
    <submittedName>
        <fullName evidence="2">Uncharacterized protein</fullName>
    </submittedName>
</protein>
<organism evidence="2 3">
    <name type="scientific">Puccinia graminis f. sp. tritici</name>
    <dbReference type="NCBI Taxonomy" id="56615"/>
    <lineage>
        <taxon>Eukaryota</taxon>
        <taxon>Fungi</taxon>
        <taxon>Dikarya</taxon>
        <taxon>Basidiomycota</taxon>
        <taxon>Pucciniomycotina</taxon>
        <taxon>Pucciniomycetes</taxon>
        <taxon>Pucciniales</taxon>
        <taxon>Pucciniaceae</taxon>
        <taxon>Puccinia</taxon>
    </lineage>
</organism>
<name>A0A5B0LRQ6_PUCGR</name>